<evidence type="ECO:0000313" key="5">
    <source>
        <dbReference type="Proteomes" id="UP000431080"/>
    </source>
</evidence>
<dbReference type="PROSITE" id="PS51462">
    <property type="entry name" value="NUDIX"/>
    <property type="match status" value="1"/>
</dbReference>
<organism evidence="4 5">
    <name type="scientific">Agromyces agglutinans</name>
    <dbReference type="NCBI Taxonomy" id="2662258"/>
    <lineage>
        <taxon>Bacteria</taxon>
        <taxon>Bacillati</taxon>
        <taxon>Actinomycetota</taxon>
        <taxon>Actinomycetes</taxon>
        <taxon>Micrococcales</taxon>
        <taxon>Microbacteriaceae</taxon>
        <taxon>Agromyces</taxon>
    </lineage>
</organism>
<dbReference type="PANTHER" id="PTHR43046:SF16">
    <property type="entry name" value="ADP-RIBOSE PYROPHOSPHATASE YJHB-RELATED"/>
    <property type="match status" value="1"/>
</dbReference>
<gene>
    <name evidence="4" type="ORF">GE115_05215</name>
</gene>
<dbReference type="RefSeq" id="WP_153683706.1">
    <property type="nucleotide sequence ID" value="NZ_WJIF01000002.1"/>
</dbReference>
<dbReference type="CDD" id="cd04683">
    <property type="entry name" value="NUDIX_Hydrolase"/>
    <property type="match status" value="1"/>
</dbReference>
<evidence type="ECO:0000313" key="4">
    <source>
        <dbReference type="EMBL" id="MRG59271.1"/>
    </source>
</evidence>
<dbReference type="SUPFAM" id="SSF55811">
    <property type="entry name" value="Nudix"/>
    <property type="match status" value="1"/>
</dbReference>
<keyword evidence="5" id="KW-1185">Reference proteome</keyword>
<sequence length="170" mass="18767">MSAPQPYSEEYAAAHGRFSVVPAAYVFLFDGRRVLLQLRAGTGYYDGWWGASAAGHVEAGESVVHAAVREAAEEIGVTIEPADLDPLTTMHRTGPTSAAVEQRADFFFVCHAWADAPVLLEPKADELRWFDLDDLPERVVHHERFVLERVATGDLAAITTFGFERTDDPH</sequence>
<evidence type="ECO:0000259" key="3">
    <source>
        <dbReference type="PROSITE" id="PS51462"/>
    </source>
</evidence>
<dbReference type="PANTHER" id="PTHR43046">
    <property type="entry name" value="GDP-MANNOSE MANNOSYL HYDROLASE"/>
    <property type="match status" value="1"/>
</dbReference>
<dbReference type="EMBL" id="WJIF01000002">
    <property type="protein sequence ID" value="MRG59271.1"/>
    <property type="molecule type" value="Genomic_DNA"/>
</dbReference>
<dbReference type="InterPro" id="IPR000086">
    <property type="entry name" value="NUDIX_hydrolase_dom"/>
</dbReference>
<accession>A0A6I2F4T1</accession>
<feature type="domain" description="Nudix hydrolase" evidence="3">
    <location>
        <begin position="19"/>
        <end position="152"/>
    </location>
</feature>
<dbReference type="InterPro" id="IPR020084">
    <property type="entry name" value="NUDIX_hydrolase_CS"/>
</dbReference>
<dbReference type="PROSITE" id="PS00893">
    <property type="entry name" value="NUDIX_BOX"/>
    <property type="match status" value="1"/>
</dbReference>
<dbReference type="AlphaFoldDB" id="A0A6I2F4T1"/>
<dbReference type="Gene3D" id="3.90.79.10">
    <property type="entry name" value="Nucleoside Triphosphate Pyrophosphohydrolase"/>
    <property type="match status" value="1"/>
</dbReference>
<name>A0A6I2F4T1_9MICO</name>
<comment type="cofactor">
    <cofactor evidence="1">
        <name>Mg(2+)</name>
        <dbReference type="ChEBI" id="CHEBI:18420"/>
    </cofactor>
</comment>
<dbReference type="InterPro" id="IPR015797">
    <property type="entry name" value="NUDIX_hydrolase-like_dom_sf"/>
</dbReference>
<protein>
    <submittedName>
        <fullName evidence="4">NUDIX domain-containing protein</fullName>
    </submittedName>
</protein>
<reference evidence="4 5" key="1">
    <citation type="submission" date="2019-10" db="EMBL/GenBank/DDBJ databases">
        <authorList>
            <person name="Nie G."/>
            <person name="Ming H."/>
            <person name="Yi B."/>
        </authorList>
    </citation>
    <scope>NUCLEOTIDE SEQUENCE [LARGE SCALE GENOMIC DNA]</scope>
    <source>
        <strain evidence="4 5">CFH 90414</strain>
    </source>
</reference>
<dbReference type="Pfam" id="PF00293">
    <property type="entry name" value="NUDIX"/>
    <property type="match status" value="1"/>
</dbReference>
<keyword evidence="2" id="KW-0378">Hydrolase</keyword>
<dbReference type="GO" id="GO:0016787">
    <property type="term" value="F:hydrolase activity"/>
    <property type="evidence" value="ECO:0007669"/>
    <property type="project" value="UniProtKB-KW"/>
</dbReference>
<evidence type="ECO:0000256" key="1">
    <source>
        <dbReference type="ARBA" id="ARBA00001946"/>
    </source>
</evidence>
<dbReference type="Proteomes" id="UP000431080">
    <property type="component" value="Unassembled WGS sequence"/>
</dbReference>
<evidence type="ECO:0000256" key="2">
    <source>
        <dbReference type="ARBA" id="ARBA00022801"/>
    </source>
</evidence>
<comment type="caution">
    <text evidence="4">The sequence shown here is derived from an EMBL/GenBank/DDBJ whole genome shotgun (WGS) entry which is preliminary data.</text>
</comment>
<proteinExistence type="predicted"/>